<keyword evidence="2" id="KW-0812">Transmembrane</keyword>
<dbReference type="OrthoDB" id="1747026at2"/>
<proteinExistence type="predicted"/>
<feature type="coiled-coil region" evidence="1">
    <location>
        <begin position="124"/>
        <end position="185"/>
    </location>
</feature>
<comment type="caution">
    <text evidence="3">The sequence shown here is derived from an EMBL/GenBank/DDBJ whole genome shotgun (WGS) entry which is preliminary data.</text>
</comment>
<reference evidence="3 5" key="1">
    <citation type="submission" date="2016-02" db="EMBL/GenBank/DDBJ databases">
        <title>Draft genome sequence for Clostridium paradoxum JW-YL-7.</title>
        <authorList>
            <person name="Utturkar S.M."/>
            <person name="Lancaster A."/>
            <person name="Poole F.L."/>
            <person name="Adams M.W."/>
            <person name="Brown S.D."/>
        </authorList>
    </citation>
    <scope>NUCLEOTIDE SEQUENCE [LARGE SCALE GENOMIC DNA]</scope>
    <source>
        <strain evidence="3 5">JW-YL-7</strain>
    </source>
</reference>
<protein>
    <submittedName>
        <fullName evidence="3">Uncharacterized protein</fullName>
    </submittedName>
</protein>
<keyword evidence="2" id="KW-0472">Membrane</keyword>
<dbReference type="PATRIC" id="fig|1121328.3.peg.850"/>
<accession>A0A150FQ80</accession>
<feature type="transmembrane region" description="Helical" evidence="2">
    <location>
        <begin position="20"/>
        <end position="38"/>
    </location>
</feature>
<evidence type="ECO:0000313" key="6">
    <source>
        <dbReference type="Proteomes" id="UP000323392"/>
    </source>
</evidence>
<keyword evidence="6" id="KW-1185">Reference proteome</keyword>
<dbReference type="AlphaFoldDB" id="A0A150FQ80"/>
<dbReference type="RefSeq" id="WP_066069506.1">
    <property type="nucleotide sequence ID" value="NZ_FRBG01000003.1"/>
</dbReference>
<evidence type="ECO:0000256" key="1">
    <source>
        <dbReference type="SAM" id="Coils"/>
    </source>
</evidence>
<dbReference type="EMBL" id="LSFY01000001">
    <property type="protein sequence ID" value="KXZ39769.1"/>
    <property type="molecule type" value="Genomic_DNA"/>
</dbReference>
<name>A0A150FQ80_CLOPD</name>
<organism evidence="3 5">
    <name type="scientific">Alkalithermobacter thermoalcaliphilus JW-YL-7 = DSM 7308</name>
    <dbReference type="NCBI Taxonomy" id="1121328"/>
    <lineage>
        <taxon>Bacteria</taxon>
        <taxon>Bacillati</taxon>
        <taxon>Bacillota</taxon>
        <taxon>Clostridia</taxon>
        <taxon>Peptostreptococcales</taxon>
        <taxon>Tepidibacteraceae</taxon>
        <taxon>Alkalithermobacter</taxon>
    </lineage>
</organism>
<gene>
    <name evidence="3" type="ORF">JWYL7_0844</name>
    <name evidence="4" type="ORF">SAMN05661008_00553</name>
</gene>
<dbReference type="Proteomes" id="UP000092605">
    <property type="component" value="Unassembled WGS sequence"/>
</dbReference>
<sequence>MKKTEANEEKNKPSKIFKPIIIGLLVPIFAIIILYFSSETISDKVNAILKDFPVIGKQFESIPTKQERLERKRTLARYYLSLEEDRVIDKLILLKKEDRKLFDSIVGYMRQLNLNYTNTLMDKIRQREARKDLLQREIDQMYEEKSNFYNQISKYYSKLGLVGTINKLEEDILNLNIDFEQAAKIIEEFNVDFASKVLYYMDENISSSISDNISRNIYDSIKKQQSLHEEYLRKNETISRTLINKKAQEAAKQLEDKSKYSTQDIAYILTFMDYLSAAKILNEFEEKDFVKEILLEINNLEELKRKRENISGFSETVHKALKVLDEYKTDLEKLVKAYEKLSPKEIADLTIKMTDRGQNSYKEYKVSENKSFIITQEDMIIEVLKRLKPRLLSAVISQLETEKAAYISIKIGLPKAD</sequence>
<keyword evidence="1" id="KW-0175">Coiled coil</keyword>
<evidence type="ECO:0000313" key="4">
    <source>
        <dbReference type="EMBL" id="SHK61337.1"/>
    </source>
</evidence>
<evidence type="ECO:0000313" key="3">
    <source>
        <dbReference type="EMBL" id="KXZ39769.1"/>
    </source>
</evidence>
<reference evidence="4 6" key="2">
    <citation type="submission" date="2016-11" db="EMBL/GenBank/DDBJ databases">
        <authorList>
            <person name="Varghese N."/>
            <person name="Submissions S."/>
        </authorList>
    </citation>
    <scope>NUCLEOTIDE SEQUENCE [LARGE SCALE GENOMIC DNA]</scope>
    <source>
        <strain evidence="4 6">DSM 7308</strain>
    </source>
</reference>
<evidence type="ECO:0000256" key="2">
    <source>
        <dbReference type="SAM" id="Phobius"/>
    </source>
</evidence>
<dbReference type="EMBL" id="FRBG01000003">
    <property type="protein sequence ID" value="SHK61337.1"/>
    <property type="molecule type" value="Genomic_DNA"/>
</dbReference>
<keyword evidence="2" id="KW-1133">Transmembrane helix</keyword>
<dbReference type="STRING" id="1121328.JWYL7_0844"/>
<dbReference type="Proteomes" id="UP000323392">
    <property type="component" value="Unassembled WGS sequence"/>
</dbReference>
<evidence type="ECO:0000313" key="5">
    <source>
        <dbReference type="Proteomes" id="UP000092605"/>
    </source>
</evidence>